<proteinExistence type="predicted"/>
<accession>A0A0A9FPS4</accession>
<dbReference type="AlphaFoldDB" id="A0A0A9FPS4"/>
<sequence length="22" mass="2766">MSHLFTYQCHFGNWYSDLLWNC</sequence>
<reference evidence="1" key="1">
    <citation type="submission" date="2014-09" db="EMBL/GenBank/DDBJ databases">
        <authorList>
            <person name="Magalhaes I.L.F."/>
            <person name="Oliveira U."/>
            <person name="Santos F.R."/>
            <person name="Vidigal T.H.D.A."/>
            <person name="Brescovit A.D."/>
            <person name="Santos A.J."/>
        </authorList>
    </citation>
    <scope>NUCLEOTIDE SEQUENCE</scope>
    <source>
        <tissue evidence="1">Shoot tissue taken approximately 20 cm above the soil surface</tissue>
    </source>
</reference>
<name>A0A0A9FPS4_ARUDO</name>
<protein>
    <submittedName>
        <fullName evidence="1">Uncharacterized protein</fullName>
    </submittedName>
</protein>
<reference evidence="1" key="2">
    <citation type="journal article" date="2015" name="Data Brief">
        <title>Shoot transcriptome of the giant reed, Arundo donax.</title>
        <authorList>
            <person name="Barrero R.A."/>
            <person name="Guerrero F.D."/>
            <person name="Moolhuijzen P."/>
            <person name="Goolsby J.A."/>
            <person name="Tidwell J."/>
            <person name="Bellgard S.E."/>
            <person name="Bellgard M.I."/>
        </authorList>
    </citation>
    <scope>NUCLEOTIDE SEQUENCE</scope>
    <source>
        <tissue evidence="1">Shoot tissue taken approximately 20 cm above the soil surface</tissue>
    </source>
</reference>
<dbReference type="EMBL" id="GBRH01183076">
    <property type="protein sequence ID" value="JAE14820.1"/>
    <property type="molecule type" value="Transcribed_RNA"/>
</dbReference>
<organism evidence="1">
    <name type="scientific">Arundo donax</name>
    <name type="common">Giant reed</name>
    <name type="synonym">Donax arundinaceus</name>
    <dbReference type="NCBI Taxonomy" id="35708"/>
    <lineage>
        <taxon>Eukaryota</taxon>
        <taxon>Viridiplantae</taxon>
        <taxon>Streptophyta</taxon>
        <taxon>Embryophyta</taxon>
        <taxon>Tracheophyta</taxon>
        <taxon>Spermatophyta</taxon>
        <taxon>Magnoliopsida</taxon>
        <taxon>Liliopsida</taxon>
        <taxon>Poales</taxon>
        <taxon>Poaceae</taxon>
        <taxon>PACMAD clade</taxon>
        <taxon>Arundinoideae</taxon>
        <taxon>Arundineae</taxon>
        <taxon>Arundo</taxon>
    </lineage>
</organism>
<evidence type="ECO:0000313" key="1">
    <source>
        <dbReference type="EMBL" id="JAE14820.1"/>
    </source>
</evidence>